<dbReference type="GO" id="GO:0009253">
    <property type="term" value="P:peptidoglycan catabolic process"/>
    <property type="evidence" value="ECO:0007669"/>
    <property type="project" value="InterPro"/>
</dbReference>
<protein>
    <submittedName>
        <fullName evidence="4">Glycosyl hydrolase family 25</fullName>
    </submittedName>
</protein>
<evidence type="ECO:0000313" key="5">
    <source>
        <dbReference type="Proteomes" id="UP000051249"/>
    </source>
</evidence>
<feature type="domain" description="GW" evidence="3">
    <location>
        <begin position="224"/>
        <end position="297"/>
    </location>
</feature>
<comment type="caution">
    <text evidence="4">The sequence shown here is derived from an EMBL/GenBank/DDBJ whole genome shotgun (WGS) entry which is preliminary data.</text>
</comment>
<dbReference type="Pfam" id="PF01183">
    <property type="entry name" value="Glyco_hydro_25"/>
    <property type="match status" value="1"/>
</dbReference>
<dbReference type="InterPro" id="IPR038200">
    <property type="entry name" value="GW_dom_sf"/>
</dbReference>
<evidence type="ECO:0000256" key="1">
    <source>
        <dbReference type="ARBA" id="ARBA00010646"/>
    </source>
</evidence>
<evidence type="ECO:0000313" key="4">
    <source>
        <dbReference type="EMBL" id="KRO25992.1"/>
    </source>
</evidence>
<dbReference type="PATRIC" id="fig|480391.4.peg.1278"/>
<proteinExistence type="inferred from homology"/>
<accession>A0A0R2NJQ1</accession>
<dbReference type="Pfam" id="PF13457">
    <property type="entry name" value="GW"/>
    <property type="match status" value="1"/>
</dbReference>
<dbReference type="GO" id="GO:0016998">
    <property type="term" value="P:cell wall macromolecule catabolic process"/>
    <property type="evidence" value="ECO:0007669"/>
    <property type="project" value="InterPro"/>
</dbReference>
<dbReference type="Gene3D" id="3.20.20.80">
    <property type="entry name" value="Glycosidases"/>
    <property type="match status" value="1"/>
</dbReference>
<keyword evidence="5" id="KW-1185">Reference proteome</keyword>
<evidence type="ECO:0000256" key="2">
    <source>
        <dbReference type="ARBA" id="ARBA00022729"/>
    </source>
</evidence>
<dbReference type="GO" id="GO:0003796">
    <property type="term" value="F:lysozyme activity"/>
    <property type="evidence" value="ECO:0007669"/>
    <property type="project" value="InterPro"/>
</dbReference>
<sequence>MLLPFLFSLKAHADALPSMSGDRVLDVSKYNGNVNWKQVKQDKKIKTRLAIVRVQHGPKIIDEYQKIHANGLSNAGIPFGTYAFSEFKSVSDARNQAKMFYKLSDKRTKFYVLDDEKHMGKGKEQSYINAWLSQMRKLTNKKLVFYSYRNFISEHNIKYSGFDGLWLACYQGGSLYYNPDLWQYAPTAKVKGLPGKSTVDISYMRHASTVMSWLQPYTKVKYRTLKSSAIVARKNYDIWQHVPNSSPKIKSVSSTHKYASKDLSIGQTGMRLDNGVVYYKITYKHNNIGWVNKNAIKLVTYKKVSYSKPKQYKGHPKKTSRDIKLYNHVPESSFNAEEVSKGLSKKDKLSVDLVGVRSDKSRWIRVKKSGSKYKYWISESVIKYDQLKSVSKRSK</sequence>
<dbReference type="EMBL" id="JQCQ01000004">
    <property type="protein sequence ID" value="KRO25992.1"/>
    <property type="molecule type" value="Genomic_DNA"/>
</dbReference>
<dbReference type="AlphaFoldDB" id="A0A0R2NJQ1"/>
<keyword evidence="2" id="KW-0732">Signal</keyword>
<dbReference type="InterPro" id="IPR025987">
    <property type="entry name" value="GW_dom"/>
</dbReference>
<dbReference type="SUPFAM" id="SSF51445">
    <property type="entry name" value="(Trans)glycosidases"/>
    <property type="match status" value="1"/>
</dbReference>
<dbReference type="Gene3D" id="2.30.30.170">
    <property type="match status" value="1"/>
</dbReference>
<keyword evidence="4" id="KW-0378">Hydrolase</keyword>
<dbReference type="PANTHER" id="PTHR34135:SF1">
    <property type="entry name" value="GLYCOSYL HYDROLASE FAMILY 25"/>
    <property type="match status" value="1"/>
</dbReference>
<organism evidence="4 5">
    <name type="scientific">Pediococcus argentinicus</name>
    <dbReference type="NCBI Taxonomy" id="480391"/>
    <lineage>
        <taxon>Bacteria</taxon>
        <taxon>Bacillati</taxon>
        <taxon>Bacillota</taxon>
        <taxon>Bacilli</taxon>
        <taxon>Lactobacillales</taxon>
        <taxon>Lactobacillaceae</taxon>
        <taxon>Pediococcus</taxon>
    </lineage>
</organism>
<dbReference type="Proteomes" id="UP000051249">
    <property type="component" value="Unassembled WGS sequence"/>
</dbReference>
<dbReference type="SUPFAM" id="SSF82057">
    <property type="entry name" value="Prokaryotic SH3-related domain"/>
    <property type="match status" value="1"/>
</dbReference>
<name>A0A0R2NJQ1_9LACO</name>
<reference evidence="4 5" key="1">
    <citation type="journal article" date="2015" name="Genome Announc.">
        <title>Expanding the biotechnology potential of lactobacilli through comparative genomics of 213 strains and associated genera.</title>
        <authorList>
            <person name="Sun Z."/>
            <person name="Harris H.M."/>
            <person name="McCann A."/>
            <person name="Guo C."/>
            <person name="Argimon S."/>
            <person name="Zhang W."/>
            <person name="Yang X."/>
            <person name="Jeffery I.B."/>
            <person name="Cooney J.C."/>
            <person name="Kagawa T.F."/>
            <person name="Liu W."/>
            <person name="Song Y."/>
            <person name="Salvetti E."/>
            <person name="Wrobel A."/>
            <person name="Rasinkangas P."/>
            <person name="Parkhill J."/>
            <person name="Rea M.C."/>
            <person name="O'Sullivan O."/>
            <person name="Ritari J."/>
            <person name="Douillard F.P."/>
            <person name="Paul Ross R."/>
            <person name="Yang R."/>
            <person name="Briner A.E."/>
            <person name="Felis G.E."/>
            <person name="de Vos W.M."/>
            <person name="Barrangou R."/>
            <person name="Klaenhammer T.R."/>
            <person name="Caufield P.W."/>
            <person name="Cui Y."/>
            <person name="Zhang H."/>
            <person name="O'Toole P.W."/>
        </authorList>
    </citation>
    <scope>NUCLEOTIDE SEQUENCE [LARGE SCALE GENOMIC DNA]</scope>
    <source>
        <strain evidence="4 5">DSM 23026</strain>
    </source>
</reference>
<dbReference type="PANTHER" id="PTHR34135">
    <property type="entry name" value="LYSOZYME"/>
    <property type="match status" value="1"/>
</dbReference>
<dbReference type="InterPro" id="IPR017853">
    <property type="entry name" value="GH"/>
</dbReference>
<dbReference type="GO" id="GO:0016052">
    <property type="term" value="P:carbohydrate catabolic process"/>
    <property type="evidence" value="ECO:0007669"/>
    <property type="project" value="TreeGrafter"/>
</dbReference>
<dbReference type="PROSITE" id="PS51904">
    <property type="entry name" value="GLYCOSYL_HYDROL_F25_2"/>
    <property type="match status" value="1"/>
</dbReference>
<dbReference type="InterPro" id="IPR002053">
    <property type="entry name" value="Glyco_hydro_25"/>
</dbReference>
<gene>
    <name evidence="4" type="ORF">IV88_GL001260</name>
</gene>
<evidence type="ECO:0000259" key="3">
    <source>
        <dbReference type="Pfam" id="PF13457"/>
    </source>
</evidence>
<comment type="similarity">
    <text evidence="1">Belongs to the glycosyl hydrolase 25 family.</text>
</comment>